<dbReference type="InterPro" id="IPR041516">
    <property type="entry name" value="LACTB2_WH"/>
</dbReference>
<sequence length="276" mass="31034">MSKISEHIYTMHIDDGAPSHPGGSNNYFVGDPQKKMVIIDTGDYERNWTKSITDYYFQLGEPHIDFILITHGHGDHTGGLDRIQDLVGCPVRCHPDLASKLSRVLGDESMVIPLEDREKIPLDNTVDLEVIFTPGHEVDHVCYYLASDRAMFTGDAVLGASSTSVRDLTSYMKSLELITTYEHDTVCPAHGPVVPPPKGKDLVQWQLDHRRSREKQVLESLENGARSISKIRSLIYPSDLDERLIPTAESNVERHLDKLVDEGRVQRTDSIFSVNQ</sequence>
<dbReference type="PROSITE" id="PS00743">
    <property type="entry name" value="BETA_LACTAMASE_B_1"/>
    <property type="match status" value="1"/>
</dbReference>
<dbReference type="PANTHER" id="PTHR23131">
    <property type="entry name" value="ENDORIBONUCLEASE LACTB2"/>
    <property type="match status" value="1"/>
</dbReference>
<dbReference type="InterPro" id="IPR050662">
    <property type="entry name" value="Sec-metab_biosynth-thioest"/>
</dbReference>
<dbReference type="Gene3D" id="3.60.15.10">
    <property type="entry name" value="Ribonuclease Z/Hydroxyacylglutathione hydrolase-like"/>
    <property type="match status" value="1"/>
</dbReference>
<protein>
    <recommendedName>
        <fullName evidence="5">Metallo-beta-lactamase domain-containing protein</fullName>
    </recommendedName>
</protein>
<evidence type="ECO:0000313" key="6">
    <source>
        <dbReference type="EMBL" id="SVA57001.1"/>
    </source>
</evidence>
<dbReference type="InterPro" id="IPR001279">
    <property type="entry name" value="Metallo-B-lactamas"/>
</dbReference>
<organism evidence="6">
    <name type="scientific">marine metagenome</name>
    <dbReference type="NCBI Taxonomy" id="408172"/>
    <lineage>
        <taxon>unclassified sequences</taxon>
        <taxon>metagenomes</taxon>
        <taxon>ecological metagenomes</taxon>
    </lineage>
</organism>
<keyword evidence="3" id="KW-0378">Hydrolase</keyword>
<proteinExistence type="predicted"/>
<dbReference type="SUPFAM" id="SSF56281">
    <property type="entry name" value="Metallo-hydrolase/oxidoreductase"/>
    <property type="match status" value="1"/>
</dbReference>
<comment type="cofactor">
    <cofactor evidence="1">
        <name>Zn(2+)</name>
        <dbReference type="ChEBI" id="CHEBI:29105"/>
    </cofactor>
</comment>
<dbReference type="GO" id="GO:0017001">
    <property type="term" value="P:antibiotic catabolic process"/>
    <property type="evidence" value="ECO:0007669"/>
    <property type="project" value="InterPro"/>
</dbReference>
<gene>
    <name evidence="6" type="ORF">METZ01_LOCUS109855</name>
</gene>
<keyword evidence="2" id="KW-0479">Metal-binding</keyword>
<evidence type="ECO:0000256" key="4">
    <source>
        <dbReference type="ARBA" id="ARBA00022833"/>
    </source>
</evidence>
<accession>A0A381WXL6</accession>
<evidence type="ECO:0000256" key="1">
    <source>
        <dbReference type="ARBA" id="ARBA00001947"/>
    </source>
</evidence>
<reference evidence="6" key="1">
    <citation type="submission" date="2018-05" db="EMBL/GenBank/DDBJ databases">
        <authorList>
            <person name="Lanie J.A."/>
            <person name="Ng W.-L."/>
            <person name="Kazmierczak K.M."/>
            <person name="Andrzejewski T.M."/>
            <person name="Davidsen T.M."/>
            <person name="Wayne K.J."/>
            <person name="Tettelin H."/>
            <person name="Glass J.I."/>
            <person name="Rusch D."/>
            <person name="Podicherti R."/>
            <person name="Tsui H.-C.T."/>
            <person name="Winkler M.E."/>
        </authorList>
    </citation>
    <scope>NUCLEOTIDE SEQUENCE</scope>
</reference>
<dbReference type="InterPro" id="IPR036388">
    <property type="entry name" value="WH-like_DNA-bd_sf"/>
</dbReference>
<name>A0A381WXL6_9ZZZZ</name>
<dbReference type="EMBL" id="UINC01013151">
    <property type="protein sequence ID" value="SVA57001.1"/>
    <property type="molecule type" value="Genomic_DNA"/>
</dbReference>
<dbReference type="Gene3D" id="1.10.10.10">
    <property type="entry name" value="Winged helix-like DNA-binding domain superfamily/Winged helix DNA-binding domain"/>
    <property type="match status" value="1"/>
</dbReference>
<evidence type="ECO:0000256" key="3">
    <source>
        <dbReference type="ARBA" id="ARBA00022801"/>
    </source>
</evidence>
<evidence type="ECO:0000259" key="5">
    <source>
        <dbReference type="SMART" id="SM00849"/>
    </source>
</evidence>
<feature type="domain" description="Metallo-beta-lactamase" evidence="5">
    <location>
        <begin position="23"/>
        <end position="190"/>
    </location>
</feature>
<dbReference type="InterPro" id="IPR036866">
    <property type="entry name" value="RibonucZ/Hydroxyglut_hydro"/>
</dbReference>
<dbReference type="Pfam" id="PF00753">
    <property type="entry name" value="Lactamase_B"/>
    <property type="match status" value="1"/>
</dbReference>
<dbReference type="PANTHER" id="PTHR23131:SF0">
    <property type="entry name" value="ENDORIBONUCLEASE LACTB2"/>
    <property type="match status" value="1"/>
</dbReference>
<dbReference type="InterPro" id="IPR001018">
    <property type="entry name" value="Beta-lactamase_class-B_CS"/>
</dbReference>
<evidence type="ECO:0000256" key="2">
    <source>
        <dbReference type="ARBA" id="ARBA00022723"/>
    </source>
</evidence>
<dbReference type="AlphaFoldDB" id="A0A381WXL6"/>
<dbReference type="GO" id="GO:0008800">
    <property type="term" value="F:beta-lactamase activity"/>
    <property type="evidence" value="ECO:0007669"/>
    <property type="project" value="InterPro"/>
</dbReference>
<dbReference type="Pfam" id="PF17778">
    <property type="entry name" value="WHD_BLACT"/>
    <property type="match status" value="1"/>
</dbReference>
<dbReference type="GO" id="GO:0008270">
    <property type="term" value="F:zinc ion binding"/>
    <property type="evidence" value="ECO:0007669"/>
    <property type="project" value="InterPro"/>
</dbReference>
<keyword evidence="4" id="KW-0862">Zinc</keyword>
<dbReference type="SMART" id="SM00849">
    <property type="entry name" value="Lactamase_B"/>
    <property type="match status" value="1"/>
</dbReference>